<feature type="binding site" evidence="10">
    <location>
        <position position="386"/>
    </location>
    <ligand>
        <name>ATP</name>
        <dbReference type="ChEBI" id="CHEBI:30616"/>
    </ligand>
</feature>
<proteinExistence type="inferred from homology"/>
<keyword evidence="6" id="KW-0418">Kinase</keyword>
<comment type="catalytic activity">
    <reaction evidence="9">
        <text>L-seryl-[protein] + ATP = O-phospho-L-seryl-[protein] + ADP + H(+)</text>
        <dbReference type="Rhea" id="RHEA:17989"/>
        <dbReference type="Rhea" id="RHEA-COMP:9863"/>
        <dbReference type="Rhea" id="RHEA-COMP:11604"/>
        <dbReference type="ChEBI" id="CHEBI:15378"/>
        <dbReference type="ChEBI" id="CHEBI:29999"/>
        <dbReference type="ChEBI" id="CHEBI:30616"/>
        <dbReference type="ChEBI" id="CHEBI:83421"/>
        <dbReference type="ChEBI" id="CHEBI:456216"/>
        <dbReference type="EC" id="2.7.11.25"/>
    </reaction>
</comment>
<dbReference type="PANTHER" id="PTHR48016:SF29">
    <property type="entry name" value="MITOGEN-ACTIVATED PROTEIN KINASE KINASE KINASE 1-RELATED"/>
    <property type="match status" value="1"/>
</dbReference>
<evidence type="ECO:0000259" key="12">
    <source>
        <dbReference type="PROSITE" id="PS50011"/>
    </source>
</evidence>
<keyword evidence="5 10" id="KW-0547">Nucleotide-binding</keyword>
<dbReference type="Pfam" id="PF00069">
    <property type="entry name" value="Pkinase"/>
    <property type="match status" value="1"/>
</dbReference>
<sequence>MSGSMVKPKLERMRGLKNIEYYPLHHGDSRKLEDKDQVKNGDVFRAPRRHSWDRETSFRVRGPSDEAGLDDLYSFLGVAGAANLGISASDWKLLKSHHRSPVISLAATGQLSASPTSGQPISPLTATCTSSESYGRDFKGFDQPPRSATIDLPQHTQIQLPKAVKGIELPRAHGRLVDVNLGNKQVHWLCGSHWKDSMAQRDAEMVMNAQSAKKISIDLPTRPPAQSGELSASHQDTTSVEASMVSKTEASDGRGGTMPVNGDHFVTQASSNQSRHTSGCLPWHRKHLEECSSEQECQECTAANEAEETCRYVAEPVAQVSDVLLLPAANSQTREGTVSEESFVKKPVVPKKLAWSSWRKGHLLGSGSFGTVYEGLGDNGCFFAVKEVSLLEQGKRDECIMQLEQEINLLSKFQHKNIVQYLGTQTEMDKLYIFLEFVSQGSLASVYKRYEMFSDQIRRYTQQILCGLKYLHDNHIVHRDIKCANILVQSSGMVKLADFGLAKEVAKLGGSCVGSAYWMAPEVIDPKKTYNVAADIWSLGCTVLEMATRAPPNGDLERAQVLWKVGHGEAPPIPVDLPSDMIDFISQCLEVNVMKRPTVDALLMHTFVTGMPKLGPPQLVGPAGLSRIAEVEVKSKRAVRSHKAREEENTKSSGSATVVMVQKHVHSKRTIRSAFSMSLHPMNYTEVNIKEDKIQPLLWVGVETSMN</sequence>
<keyword evidence="4" id="KW-0808">Transferase</keyword>
<gene>
    <name evidence="13" type="ORF">CSSPJE1EN2_LOCUS8762</name>
</gene>
<evidence type="ECO:0000256" key="4">
    <source>
        <dbReference type="ARBA" id="ARBA00022679"/>
    </source>
</evidence>
<comment type="catalytic activity">
    <reaction evidence="8">
        <text>L-threonyl-[protein] + ATP = O-phospho-L-threonyl-[protein] + ADP + H(+)</text>
        <dbReference type="Rhea" id="RHEA:46608"/>
        <dbReference type="Rhea" id="RHEA-COMP:11060"/>
        <dbReference type="Rhea" id="RHEA-COMP:11605"/>
        <dbReference type="ChEBI" id="CHEBI:15378"/>
        <dbReference type="ChEBI" id="CHEBI:30013"/>
        <dbReference type="ChEBI" id="CHEBI:30616"/>
        <dbReference type="ChEBI" id="CHEBI:61977"/>
        <dbReference type="ChEBI" id="CHEBI:456216"/>
        <dbReference type="EC" id="2.7.11.25"/>
    </reaction>
</comment>
<protein>
    <recommendedName>
        <fullName evidence="2">mitogen-activated protein kinase kinase kinase</fullName>
        <ecNumber evidence="2">2.7.11.25</ecNumber>
    </recommendedName>
</protein>
<evidence type="ECO:0000256" key="2">
    <source>
        <dbReference type="ARBA" id="ARBA00012406"/>
    </source>
</evidence>
<keyword evidence="14" id="KW-1185">Reference proteome</keyword>
<dbReference type="PANTHER" id="PTHR48016">
    <property type="entry name" value="MAP KINASE KINASE KINASE SSK2-RELATED-RELATED"/>
    <property type="match status" value="1"/>
</dbReference>
<dbReference type="InterPro" id="IPR050538">
    <property type="entry name" value="MAP_kinase_kinase_kinase"/>
</dbReference>
<reference evidence="13" key="1">
    <citation type="submission" date="2024-03" db="EMBL/GenBank/DDBJ databases">
        <authorList>
            <consortium name="ELIXIR-Norway"/>
            <consortium name="Elixir Norway"/>
        </authorList>
    </citation>
    <scope>NUCLEOTIDE SEQUENCE</scope>
</reference>
<dbReference type="SUPFAM" id="SSF56112">
    <property type="entry name" value="Protein kinase-like (PK-like)"/>
    <property type="match status" value="1"/>
</dbReference>
<dbReference type="InterPro" id="IPR000719">
    <property type="entry name" value="Prot_kinase_dom"/>
</dbReference>
<evidence type="ECO:0000256" key="8">
    <source>
        <dbReference type="ARBA" id="ARBA00047559"/>
    </source>
</evidence>
<evidence type="ECO:0000256" key="10">
    <source>
        <dbReference type="PROSITE-ProRule" id="PRU10141"/>
    </source>
</evidence>
<evidence type="ECO:0000256" key="5">
    <source>
        <dbReference type="ARBA" id="ARBA00022741"/>
    </source>
</evidence>
<organism evidence="13 14">
    <name type="scientific">Sphagnum jensenii</name>
    <dbReference type="NCBI Taxonomy" id="128206"/>
    <lineage>
        <taxon>Eukaryota</taxon>
        <taxon>Viridiplantae</taxon>
        <taxon>Streptophyta</taxon>
        <taxon>Embryophyta</taxon>
        <taxon>Bryophyta</taxon>
        <taxon>Sphagnophytina</taxon>
        <taxon>Sphagnopsida</taxon>
        <taxon>Sphagnales</taxon>
        <taxon>Sphagnaceae</taxon>
        <taxon>Sphagnum</taxon>
    </lineage>
</organism>
<evidence type="ECO:0000256" key="11">
    <source>
        <dbReference type="SAM" id="MobiDB-lite"/>
    </source>
</evidence>
<dbReference type="Gene3D" id="1.10.510.10">
    <property type="entry name" value="Transferase(Phosphotransferase) domain 1"/>
    <property type="match status" value="1"/>
</dbReference>
<name>A0ABP1ATE2_9BRYO</name>
<accession>A0ABP1ATE2</accession>
<dbReference type="InterPro" id="IPR011009">
    <property type="entry name" value="Kinase-like_dom_sf"/>
</dbReference>
<keyword evidence="7 10" id="KW-0067">ATP-binding</keyword>
<dbReference type="PROSITE" id="PS00108">
    <property type="entry name" value="PROTEIN_KINASE_ST"/>
    <property type="match status" value="1"/>
</dbReference>
<dbReference type="PROSITE" id="PS50011">
    <property type="entry name" value="PROTEIN_KINASE_DOM"/>
    <property type="match status" value="1"/>
</dbReference>
<evidence type="ECO:0000256" key="1">
    <source>
        <dbReference type="ARBA" id="ARBA00006529"/>
    </source>
</evidence>
<evidence type="ECO:0000313" key="13">
    <source>
        <dbReference type="EMBL" id="CAK9865767.1"/>
    </source>
</evidence>
<feature type="domain" description="Protein kinase" evidence="12">
    <location>
        <begin position="358"/>
        <end position="608"/>
    </location>
</feature>
<feature type="region of interest" description="Disordered" evidence="11">
    <location>
        <begin position="219"/>
        <end position="240"/>
    </location>
</feature>
<dbReference type="InterPro" id="IPR017441">
    <property type="entry name" value="Protein_kinase_ATP_BS"/>
</dbReference>
<keyword evidence="3" id="KW-0723">Serine/threonine-protein kinase</keyword>
<dbReference type="EMBL" id="OZ023716">
    <property type="protein sequence ID" value="CAK9865767.1"/>
    <property type="molecule type" value="Genomic_DNA"/>
</dbReference>
<evidence type="ECO:0000313" key="14">
    <source>
        <dbReference type="Proteomes" id="UP001497522"/>
    </source>
</evidence>
<evidence type="ECO:0000256" key="6">
    <source>
        <dbReference type="ARBA" id="ARBA00022777"/>
    </source>
</evidence>
<dbReference type="InterPro" id="IPR008271">
    <property type="entry name" value="Ser/Thr_kinase_AS"/>
</dbReference>
<evidence type="ECO:0000256" key="7">
    <source>
        <dbReference type="ARBA" id="ARBA00022840"/>
    </source>
</evidence>
<evidence type="ECO:0000256" key="3">
    <source>
        <dbReference type="ARBA" id="ARBA00022527"/>
    </source>
</evidence>
<dbReference type="EC" id="2.7.11.25" evidence="2"/>
<dbReference type="PROSITE" id="PS00107">
    <property type="entry name" value="PROTEIN_KINASE_ATP"/>
    <property type="match status" value="1"/>
</dbReference>
<dbReference type="SMART" id="SM00220">
    <property type="entry name" value="S_TKc"/>
    <property type="match status" value="1"/>
</dbReference>
<feature type="compositionally biased region" description="Polar residues" evidence="11">
    <location>
        <begin position="228"/>
        <end position="240"/>
    </location>
</feature>
<dbReference type="Proteomes" id="UP001497522">
    <property type="component" value="Chromosome 15"/>
</dbReference>
<evidence type="ECO:0000256" key="9">
    <source>
        <dbReference type="ARBA" id="ARBA00048329"/>
    </source>
</evidence>
<comment type="similarity">
    <text evidence="1">Belongs to the protein kinase superfamily. STE Ser/Thr protein kinase family. MAP kinase kinase kinase subfamily.</text>
</comment>